<sequence>MPQLIFKGISVDQVKKISSPLVQELADLCHCETDNFTLEIIHSTFVFNQEEVPGFPFIEVKWFDRGQEIQDQFAKMITKHIHSLDIPEVEVAFTVFLESAYYLNGTNFE</sequence>
<accession>A0A5B8Z4J9</accession>
<dbReference type="Gene3D" id="3.30.429.10">
    <property type="entry name" value="Macrophage Migration Inhibitory Factor"/>
    <property type="match status" value="1"/>
</dbReference>
<dbReference type="KEGG" id="bda:FSZ17_12765"/>
<dbReference type="OrthoDB" id="5587545at2"/>
<dbReference type="RefSeq" id="WP_057776631.1">
    <property type="nucleotide sequence ID" value="NZ_CP042593.1"/>
</dbReference>
<dbReference type="InterPro" id="IPR014347">
    <property type="entry name" value="Tautomerase/MIF_sf"/>
</dbReference>
<evidence type="ECO:0000313" key="2">
    <source>
        <dbReference type="Proteomes" id="UP000321555"/>
    </source>
</evidence>
<dbReference type="Pfam" id="PF08921">
    <property type="entry name" value="DUF1904"/>
    <property type="match status" value="1"/>
</dbReference>
<dbReference type="SUPFAM" id="SSF55331">
    <property type="entry name" value="Tautomerase/MIF"/>
    <property type="match status" value="1"/>
</dbReference>
<dbReference type="AlphaFoldDB" id="A0A5B8Z4J9"/>
<dbReference type="EMBL" id="CP042593">
    <property type="protein sequence ID" value="QED48042.1"/>
    <property type="molecule type" value="Genomic_DNA"/>
</dbReference>
<name>A0A5B8Z4J9_CYTDA</name>
<organism evidence="1 2">
    <name type="scientific">Cytobacillus dafuensis</name>
    <name type="common">Bacillus dafuensis</name>
    <dbReference type="NCBI Taxonomy" id="1742359"/>
    <lineage>
        <taxon>Bacteria</taxon>
        <taxon>Bacillati</taxon>
        <taxon>Bacillota</taxon>
        <taxon>Bacilli</taxon>
        <taxon>Bacillales</taxon>
        <taxon>Bacillaceae</taxon>
        <taxon>Cytobacillus</taxon>
    </lineage>
</organism>
<reference evidence="2" key="1">
    <citation type="submission" date="2019-08" db="EMBL/GenBank/DDBJ databases">
        <authorList>
            <person name="Zheng X."/>
        </authorList>
    </citation>
    <scope>NUCLEOTIDE SEQUENCE [LARGE SCALE GENOMIC DNA]</scope>
    <source>
        <strain evidence="2">FJAT-25496</strain>
    </source>
</reference>
<dbReference type="InterPro" id="IPR015017">
    <property type="entry name" value="DUF1904"/>
</dbReference>
<gene>
    <name evidence="1" type="ORF">FSZ17_12765</name>
</gene>
<proteinExistence type="predicted"/>
<keyword evidence="2" id="KW-1185">Reference proteome</keyword>
<evidence type="ECO:0000313" key="1">
    <source>
        <dbReference type="EMBL" id="QED48042.1"/>
    </source>
</evidence>
<protein>
    <submittedName>
        <fullName evidence="1">DUF1904 family protein</fullName>
    </submittedName>
</protein>
<dbReference type="Proteomes" id="UP000321555">
    <property type="component" value="Chromosome"/>
</dbReference>
<dbReference type="STRING" id="1742359.GCA_001439625_01483"/>